<reference evidence="4" key="1">
    <citation type="journal article" date="2019" name="Int. J. Syst. Evol. Microbiol.">
        <title>The Global Catalogue of Microorganisms (GCM) 10K type strain sequencing project: providing services to taxonomists for standard genome sequencing and annotation.</title>
        <authorList>
            <consortium name="The Broad Institute Genomics Platform"/>
            <consortium name="The Broad Institute Genome Sequencing Center for Infectious Disease"/>
            <person name="Wu L."/>
            <person name="Ma J."/>
        </authorList>
    </citation>
    <scope>NUCLEOTIDE SEQUENCE [LARGE SCALE GENOMIC DNA]</scope>
    <source>
        <strain evidence="4">JCM 14545</strain>
    </source>
</reference>
<evidence type="ECO:0000256" key="2">
    <source>
        <dbReference type="SAM" id="Phobius"/>
    </source>
</evidence>
<evidence type="ECO:0000313" key="4">
    <source>
        <dbReference type="Proteomes" id="UP001501116"/>
    </source>
</evidence>
<sequence length="198" mass="20964">MPIRTNRGRAAVYRRLWGWPLRSPKHLVVTLVVFAVVVTAVGIAIPKLAGRQSTGTAAPAPEETTSSTPQAPGAPGGTVAPTTRLTAPLRTPASAPPNQDGLNIAKAWAAAWVNHPQGMTIEQWLQNLKPYTTDEFLPQMASVELANIAATKVTGEPVAKNSFTSSMDVEVATDKEKLTISVVRSGAGWRVASYDKAG</sequence>
<protein>
    <recommendedName>
        <fullName evidence="5">Mce-associated membrane protein</fullName>
    </recommendedName>
</protein>
<evidence type="ECO:0008006" key="5">
    <source>
        <dbReference type="Google" id="ProtNLM"/>
    </source>
</evidence>
<keyword evidence="2" id="KW-1133">Transmembrane helix</keyword>
<keyword evidence="2" id="KW-0812">Transmembrane</keyword>
<name>A0ABP5CW83_9PSEU</name>
<gene>
    <name evidence="3" type="ORF">GCM10009754_48940</name>
</gene>
<feature type="compositionally biased region" description="Low complexity" evidence="1">
    <location>
        <begin position="80"/>
        <end position="93"/>
    </location>
</feature>
<comment type="caution">
    <text evidence="3">The sequence shown here is derived from an EMBL/GenBank/DDBJ whole genome shotgun (WGS) entry which is preliminary data.</text>
</comment>
<organism evidence="3 4">
    <name type="scientific">Amycolatopsis minnesotensis</name>
    <dbReference type="NCBI Taxonomy" id="337894"/>
    <lineage>
        <taxon>Bacteria</taxon>
        <taxon>Bacillati</taxon>
        <taxon>Actinomycetota</taxon>
        <taxon>Actinomycetes</taxon>
        <taxon>Pseudonocardiales</taxon>
        <taxon>Pseudonocardiaceae</taxon>
        <taxon>Amycolatopsis</taxon>
    </lineage>
</organism>
<dbReference type="EMBL" id="BAAANN010000020">
    <property type="protein sequence ID" value="GAA1969629.1"/>
    <property type="molecule type" value="Genomic_DNA"/>
</dbReference>
<keyword evidence="2" id="KW-0472">Membrane</keyword>
<dbReference type="Proteomes" id="UP001501116">
    <property type="component" value="Unassembled WGS sequence"/>
</dbReference>
<accession>A0ABP5CW83</accession>
<evidence type="ECO:0000256" key="1">
    <source>
        <dbReference type="SAM" id="MobiDB-lite"/>
    </source>
</evidence>
<feature type="transmembrane region" description="Helical" evidence="2">
    <location>
        <begin position="26"/>
        <end position="45"/>
    </location>
</feature>
<dbReference type="RefSeq" id="WP_344423199.1">
    <property type="nucleotide sequence ID" value="NZ_BAAANN010000020.1"/>
</dbReference>
<feature type="compositionally biased region" description="Low complexity" evidence="1">
    <location>
        <begin position="53"/>
        <end position="69"/>
    </location>
</feature>
<keyword evidence="4" id="KW-1185">Reference proteome</keyword>
<feature type="region of interest" description="Disordered" evidence="1">
    <location>
        <begin position="51"/>
        <end position="100"/>
    </location>
</feature>
<proteinExistence type="predicted"/>
<evidence type="ECO:0000313" key="3">
    <source>
        <dbReference type="EMBL" id="GAA1969629.1"/>
    </source>
</evidence>